<feature type="transmembrane region" description="Helical" evidence="7">
    <location>
        <begin position="49"/>
        <end position="69"/>
    </location>
</feature>
<evidence type="ECO:0000256" key="6">
    <source>
        <dbReference type="ARBA" id="ARBA00023136"/>
    </source>
</evidence>
<keyword evidence="6 7" id="KW-0472">Membrane</keyword>
<comment type="similarity">
    <text evidence="2">Belongs to the ExbB/TolQ family.</text>
</comment>
<evidence type="ECO:0000256" key="4">
    <source>
        <dbReference type="ARBA" id="ARBA00022692"/>
    </source>
</evidence>
<reference evidence="9" key="1">
    <citation type="submission" date="2018-05" db="EMBL/GenBank/DDBJ databases">
        <authorList>
            <person name="Lanie J.A."/>
            <person name="Ng W.-L."/>
            <person name="Kazmierczak K.M."/>
            <person name="Andrzejewski T.M."/>
            <person name="Davidsen T.M."/>
            <person name="Wayne K.J."/>
            <person name="Tettelin H."/>
            <person name="Glass J.I."/>
            <person name="Rusch D."/>
            <person name="Podicherti R."/>
            <person name="Tsui H.-C.T."/>
            <person name="Winkler M.E."/>
        </authorList>
    </citation>
    <scope>NUCLEOTIDE SEQUENCE</scope>
</reference>
<gene>
    <name evidence="9" type="ORF">METZ01_LOCUS432357</name>
</gene>
<evidence type="ECO:0000256" key="2">
    <source>
        <dbReference type="ARBA" id="ARBA00010442"/>
    </source>
</evidence>
<dbReference type="EMBL" id="UINC01173744">
    <property type="protein sequence ID" value="SVD79503.1"/>
    <property type="molecule type" value="Genomic_DNA"/>
</dbReference>
<name>A0A382Y8B5_9ZZZZ</name>
<dbReference type="AlphaFoldDB" id="A0A382Y8B5"/>
<evidence type="ECO:0000256" key="3">
    <source>
        <dbReference type="ARBA" id="ARBA00022475"/>
    </source>
</evidence>
<accession>A0A382Y8B5</accession>
<evidence type="ECO:0000313" key="9">
    <source>
        <dbReference type="EMBL" id="SVD79503.1"/>
    </source>
</evidence>
<feature type="domain" description="MotA/TolQ/ExbB proton channel" evidence="8">
    <location>
        <begin position="109"/>
        <end position="168"/>
    </location>
</feature>
<proteinExistence type="inferred from homology"/>
<comment type="subcellular location">
    <subcellularLocation>
        <location evidence="1">Cell membrane</location>
        <topology evidence="1">Multi-pass membrane protein</topology>
    </subcellularLocation>
</comment>
<dbReference type="PANTHER" id="PTHR30625:SF11">
    <property type="entry name" value="MOTA_TOLQ_EXBB PROTON CHANNEL DOMAIN-CONTAINING PROTEIN"/>
    <property type="match status" value="1"/>
</dbReference>
<keyword evidence="3" id="KW-1003">Cell membrane</keyword>
<dbReference type="GO" id="GO:0017038">
    <property type="term" value="P:protein import"/>
    <property type="evidence" value="ECO:0007669"/>
    <property type="project" value="TreeGrafter"/>
</dbReference>
<evidence type="ECO:0000259" key="8">
    <source>
        <dbReference type="Pfam" id="PF01618"/>
    </source>
</evidence>
<keyword evidence="4 7" id="KW-0812">Transmembrane</keyword>
<evidence type="ECO:0000256" key="5">
    <source>
        <dbReference type="ARBA" id="ARBA00022989"/>
    </source>
</evidence>
<evidence type="ECO:0000256" key="1">
    <source>
        <dbReference type="ARBA" id="ARBA00004651"/>
    </source>
</evidence>
<feature type="transmembrane region" description="Helical" evidence="7">
    <location>
        <begin position="147"/>
        <end position="167"/>
    </location>
</feature>
<dbReference type="PANTHER" id="PTHR30625">
    <property type="entry name" value="PROTEIN TOLQ"/>
    <property type="match status" value="1"/>
</dbReference>
<protein>
    <recommendedName>
        <fullName evidence="8">MotA/TolQ/ExbB proton channel domain-containing protein</fullName>
    </recommendedName>
</protein>
<feature type="non-terminal residue" evidence="9">
    <location>
        <position position="168"/>
    </location>
</feature>
<dbReference type="InterPro" id="IPR002898">
    <property type="entry name" value="MotA_ExbB_proton_chnl"/>
</dbReference>
<dbReference type="GO" id="GO:0005886">
    <property type="term" value="C:plasma membrane"/>
    <property type="evidence" value="ECO:0007669"/>
    <property type="project" value="UniProtKB-SubCell"/>
</dbReference>
<dbReference type="InterPro" id="IPR050790">
    <property type="entry name" value="ExbB/TolQ_transport"/>
</dbReference>
<dbReference type="Pfam" id="PF01618">
    <property type="entry name" value="MotA_ExbB"/>
    <property type="match status" value="1"/>
</dbReference>
<evidence type="ECO:0000256" key="7">
    <source>
        <dbReference type="SAM" id="Phobius"/>
    </source>
</evidence>
<sequence length="168" mass="17729">MVLGTMLLSPELFSQAQGPAVPAVHGEEGTAAAKEADTLLDLLAKGGALMIPIALCSVLAVYVIIWQFFALRRDRVLPADFLPNLRESLGSARSDKESALAYCDKVGGPVSRIFKAGIPKIGKGEQAIEKAIEDAGSREVGKMKRQLRPISAVATISPLLGLLGTVYG</sequence>
<organism evidence="9">
    <name type="scientific">marine metagenome</name>
    <dbReference type="NCBI Taxonomy" id="408172"/>
    <lineage>
        <taxon>unclassified sequences</taxon>
        <taxon>metagenomes</taxon>
        <taxon>ecological metagenomes</taxon>
    </lineage>
</organism>
<keyword evidence="5 7" id="KW-1133">Transmembrane helix</keyword>